<evidence type="ECO:0000313" key="4">
    <source>
        <dbReference type="Proteomes" id="UP000311382"/>
    </source>
</evidence>
<feature type="transmembrane region" description="Helical" evidence="2">
    <location>
        <begin position="203"/>
        <end position="228"/>
    </location>
</feature>
<evidence type="ECO:0000313" key="3">
    <source>
        <dbReference type="EMBL" id="TNY19593.1"/>
    </source>
</evidence>
<dbReference type="Proteomes" id="UP000311382">
    <property type="component" value="Unassembled WGS sequence"/>
</dbReference>
<feature type="region of interest" description="Disordered" evidence="1">
    <location>
        <begin position="236"/>
        <end position="261"/>
    </location>
</feature>
<dbReference type="AlphaFoldDB" id="A0A5C5FRZ0"/>
<keyword evidence="2" id="KW-0812">Transmembrane</keyword>
<name>A0A5C5FRZ0_9BASI</name>
<proteinExistence type="predicted"/>
<keyword evidence="2" id="KW-1133">Transmembrane helix</keyword>
<feature type="compositionally biased region" description="Low complexity" evidence="1">
    <location>
        <begin position="157"/>
        <end position="174"/>
    </location>
</feature>
<dbReference type="EMBL" id="SOZI01000090">
    <property type="protein sequence ID" value="TNY19593.1"/>
    <property type="molecule type" value="Genomic_DNA"/>
</dbReference>
<accession>A0A5C5FRZ0</accession>
<dbReference type="STRING" id="5288.A0A5C5FRZ0"/>
<reference evidence="3 4" key="1">
    <citation type="submission" date="2019-03" db="EMBL/GenBank/DDBJ databases">
        <title>Rhodosporidium diobovatum UCD-FST 08-225 genome sequencing, assembly, and annotation.</title>
        <authorList>
            <person name="Fakankun I.U."/>
            <person name="Fristensky B."/>
            <person name="Levin D.B."/>
        </authorList>
    </citation>
    <scope>NUCLEOTIDE SEQUENCE [LARGE SCALE GENOMIC DNA]</scope>
    <source>
        <strain evidence="3 4">UCD-FST 08-225</strain>
    </source>
</reference>
<keyword evidence="4" id="KW-1185">Reference proteome</keyword>
<sequence>MSTAQQNRPEALDDRCLPKYRLLDNDFGQNPCEVARILVDLCQPRAYYSLPALDLVNGQTHYQSPNPGQATECQCSMGVYNLVQGCAACQQDVKFESTLWTDWVSNCTMSMINNGQVFPYSCPAETEIPPWAWQNNANGALSVGQVFRNAYGNSNGTSSSSSSTTASPTSTATTDVASQKTAPSSSDGSISKAEAAANTGKSVLAAVLGALVPVLFIALVAVGVCVYMRKRKRRFRGRGHQLDSSADLPVHGGGDFGSDATSSTAGYSAEGLMKQKDSRLSVFARPVSSLARTSSAARSFATNSVSTGVPVGAFHHHRESTLYSASTGFDTLTRSSAFSYDPSDESYHDHDEDDSSLAVVDPDDDSISPFSDIHRPAPSHTTTRDNIHRAPSSSSAFTRSYSSFSLSASTAPSLVSRGGPEPDAASLLTTASSSRGAPPSSSGATYGGAYDDDDDGDEEGEADGASLRGRSSLRR</sequence>
<protein>
    <submittedName>
        <fullName evidence="3">Uncharacterized protein</fullName>
    </submittedName>
</protein>
<feature type="compositionally biased region" description="Polar residues" evidence="1">
    <location>
        <begin position="175"/>
        <end position="189"/>
    </location>
</feature>
<feature type="region of interest" description="Disordered" evidence="1">
    <location>
        <begin position="340"/>
        <end position="395"/>
    </location>
</feature>
<organism evidence="3 4">
    <name type="scientific">Rhodotorula diobovata</name>
    <dbReference type="NCBI Taxonomy" id="5288"/>
    <lineage>
        <taxon>Eukaryota</taxon>
        <taxon>Fungi</taxon>
        <taxon>Dikarya</taxon>
        <taxon>Basidiomycota</taxon>
        <taxon>Pucciniomycotina</taxon>
        <taxon>Microbotryomycetes</taxon>
        <taxon>Sporidiobolales</taxon>
        <taxon>Sporidiobolaceae</taxon>
        <taxon>Rhodotorula</taxon>
    </lineage>
</organism>
<comment type="caution">
    <text evidence="3">The sequence shown here is derived from an EMBL/GenBank/DDBJ whole genome shotgun (WGS) entry which is preliminary data.</text>
</comment>
<feature type="compositionally biased region" description="Acidic residues" evidence="1">
    <location>
        <begin position="351"/>
        <end position="366"/>
    </location>
</feature>
<feature type="region of interest" description="Disordered" evidence="1">
    <location>
        <begin position="154"/>
        <end position="190"/>
    </location>
</feature>
<feature type="compositionally biased region" description="Low complexity" evidence="1">
    <location>
        <begin position="424"/>
        <end position="449"/>
    </location>
</feature>
<dbReference type="OrthoDB" id="2526171at2759"/>
<feature type="compositionally biased region" description="Acidic residues" evidence="1">
    <location>
        <begin position="450"/>
        <end position="462"/>
    </location>
</feature>
<evidence type="ECO:0000256" key="2">
    <source>
        <dbReference type="SAM" id="Phobius"/>
    </source>
</evidence>
<feature type="region of interest" description="Disordered" evidence="1">
    <location>
        <begin position="410"/>
        <end position="475"/>
    </location>
</feature>
<feature type="compositionally biased region" description="Low complexity" evidence="1">
    <location>
        <begin position="463"/>
        <end position="475"/>
    </location>
</feature>
<keyword evidence="2" id="KW-0472">Membrane</keyword>
<gene>
    <name evidence="3" type="ORF">DMC30DRAFT_417726</name>
</gene>
<evidence type="ECO:0000256" key="1">
    <source>
        <dbReference type="SAM" id="MobiDB-lite"/>
    </source>
</evidence>